<organism evidence="5 6">
    <name type="scientific">Myceligenerans indicum</name>
    <dbReference type="NCBI Taxonomy" id="2593663"/>
    <lineage>
        <taxon>Bacteria</taxon>
        <taxon>Bacillati</taxon>
        <taxon>Actinomycetota</taxon>
        <taxon>Actinomycetes</taxon>
        <taxon>Micrococcales</taxon>
        <taxon>Promicromonosporaceae</taxon>
        <taxon>Myceligenerans</taxon>
    </lineage>
</organism>
<reference evidence="5 6" key="1">
    <citation type="journal article" date="2021" name="Arch. Microbiol.">
        <title>Myceligenerans indicum sp. nov., an actinobacterium isolated from mangrove sediment of Sundarbans, India.</title>
        <authorList>
            <person name="Asha K."/>
            <person name="Bhadury P."/>
        </authorList>
    </citation>
    <scope>NUCLEOTIDE SEQUENCE [LARGE SCALE GENOMIC DNA]</scope>
    <source>
        <strain evidence="5 6">I2</strain>
    </source>
</reference>
<protein>
    <submittedName>
        <fullName evidence="5">LacI family transcriptional regulator</fullName>
    </submittedName>
</protein>
<keyword evidence="2" id="KW-0238">DNA-binding</keyword>
<dbReference type="InterPro" id="IPR000843">
    <property type="entry name" value="HTH_LacI"/>
</dbReference>
<evidence type="ECO:0000256" key="3">
    <source>
        <dbReference type="ARBA" id="ARBA00023163"/>
    </source>
</evidence>
<proteinExistence type="predicted"/>
<dbReference type="PROSITE" id="PS50932">
    <property type="entry name" value="HTH_LACI_2"/>
    <property type="match status" value="1"/>
</dbReference>
<dbReference type="InterPro" id="IPR010982">
    <property type="entry name" value="Lambda_DNA-bd_dom_sf"/>
</dbReference>
<comment type="caution">
    <text evidence="5">The sequence shown here is derived from an EMBL/GenBank/DDBJ whole genome shotgun (WGS) entry which is preliminary data.</text>
</comment>
<evidence type="ECO:0000313" key="5">
    <source>
        <dbReference type="EMBL" id="MBL0885119.1"/>
    </source>
</evidence>
<evidence type="ECO:0000313" key="6">
    <source>
        <dbReference type="Proteomes" id="UP000675409"/>
    </source>
</evidence>
<dbReference type="Pfam" id="PF00356">
    <property type="entry name" value="LacI"/>
    <property type="match status" value="1"/>
</dbReference>
<dbReference type="Proteomes" id="UP000675409">
    <property type="component" value="Unassembled WGS sequence"/>
</dbReference>
<dbReference type="SUPFAM" id="SSF47413">
    <property type="entry name" value="lambda repressor-like DNA-binding domains"/>
    <property type="match status" value="1"/>
</dbReference>
<dbReference type="RefSeq" id="WP_201844961.1">
    <property type="nucleotide sequence ID" value="NZ_JABBYC010000002.1"/>
</dbReference>
<dbReference type="PANTHER" id="PTHR30146">
    <property type="entry name" value="LACI-RELATED TRANSCRIPTIONAL REPRESSOR"/>
    <property type="match status" value="1"/>
</dbReference>
<dbReference type="PANTHER" id="PTHR30146:SF109">
    <property type="entry name" value="HTH-TYPE TRANSCRIPTIONAL REGULATOR GALS"/>
    <property type="match status" value="1"/>
</dbReference>
<dbReference type="EMBL" id="JABBYC010000002">
    <property type="protein sequence ID" value="MBL0885119.1"/>
    <property type="molecule type" value="Genomic_DNA"/>
</dbReference>
<keyword evidence="3" id="KW-0804">Transcription</keyword>
<dbReference type="PROSITE" id="PS00356">
    <property type="entry name" value="HTH_LACI_1"/>
    <property type="match status" value="1"/>
</dbReference>
<dbReference type="InterPro" id="IPR046335">
    <property type="entry name" value="LacI/GalR-like_sensor"/>
</dbReference>
<dbReference type="Gene3D" id="3.40.50.2300">
    <property type="match status" value="2"/>
</dbReference>
<dbReference type="Pfam" id="PF13377">
    <property type="entry name" value="Peripla_BP_3"/>
    <property type="match status" value="1"/>
</dbReference>
<evidence type="ECO:0000259" key="4">
    <source>
        <dbReference type="PROSITE" id="PS50932"/>
    </source>
</evidence>
<dbReference type="SUPFAM" id="SSF53822">
    <property type="entry name" value="Periplasmic binding protein-like I"/>
    <property type="match status" value="1"/>
</dbReference>
<accession>A0ABS1LFV9</accession>
<gene>
    <name evidence="5" type="ORF">HGK34_02285</name>
</gene>
<name>A0ABS1LFV9_9MICO</name>
<dbReference type="CDD" id="cd01392">
    <property type="entry name" value="HTH_LacI"/>
    <property type="match status" value="1"/>
</dbReference>
<evidence type="ECO:0000256" key="1">
    <source>
        <dbReference type="ARBA" id="ARBA00023015"/>
    </source>
</evidence>
<keyword evidence="6" id="KW-1185">Reference proteome</keyword>
<evidence type="ECO:0000256" key="2">
    <source>
        <dbReference type="ARBA" id="ARBA00023125"/>
    </source>
</evidence>
<keyword evidence="1" id="KW-0805">Transcription regulation</keyword>
<sequence length="313" mass="32841">MERARRATLKDVARVSGVSPTTVSFVLNDTPGQTIPADTRAKVFEAARSLDYSPHRLARALREGSSRVVLLKLGDLRPGHSMDGFVTGMRHELSRHGHTLVVHPGGAGPALMAEFVATLAPRAVVDLAGPYQQAATDGNGNDGGWVDGLAAHTMTQLAHLATRGHSQIALALPDEAAAEPLAGLRLRHAREAWSQLGSQELHPLHVPATAHEAAGAVRTLRVHHPQVTAVAAFDDETALRVLAAMADAGLAAPADLAVIGFDDGPYGALWRPTLTSVHIDGESFGRRAAREALGIDPGAPVTPASTVVQRQSA</sequence>
<dbReference type="SMART" id="SM00354">
    <property type="entry name" value="HTH_LACI"/>
    <property type="match status" value="1"/>
</dbReference>
<dbReference type="InterPro" id="IPR028082">
    <property type="entry name" value="Peripla_BP_I"/>
</dbReference>
<feature type="domain" description="HTH lacI-type" evidence="4">
    <location>
        <begin position="7"/>
        <end position="63"/>
    </location>
</feature>
<dbReference type="Gene3D" id="1.10.260.40">
    <property type="entry name" value="lambda repressor-like DNA-binding domains"/>
    <property type="match status" value="1"/>
</dbReference>